<name>A0A1G2LNE5_9BACT</name>
<dbReference type="PANTHER" id="PTHR41533:SF1">
    <property type="entry name" value="L,D-TRANSPEPTIDASE YCBB-RELATED"/>
    <property type="match status" value="1"/>
</dbReference>
<feature type="domain" description="Peptidoglycan binding-like" evidence="1">
    <location>
        <begin position="268"/>
        <end position="325"/>
    </location>
</feature>
<evidence type="ECO:0000313" key="2">
    <source>
        <dbReference type="EMBL" id="OHA13125.1"/>
    </source>
</evidence>
<evidence type="ECO:0000259" key="1">
    <source>
        <dbReference type="Pfam" id="PF01471"/>
    </source>
</evidence>
<dbReference type="Pfam" id="PF01471">
    <property type="entry name" value="PG_binding_1"/>
    <property type="match status" value="2"/>
</dbReference>
<dbReference type="SUPFAM" id="SSF47090">
    <property type="entry name" value="PGBD-like"/>
    <property type="match status" value="2"/>
</dbReference>
<dbReference type="PANTHER" id="PTHR41533">
    <property type="entry name" value="L,D-TRANSPEPTIDASE HI_1667-RELATED"/>
    <property type="match status" value="1"/>
</dbReference>
<evidence type="ECO:0000313" key="3">
    <source>
        <dbReference type="Proteomes" id="UP000177171"/>
    </source>
</evidence>
<dbReference type="InterPro" id="IPR036366">
    <property type="entry name" value="PGBDSf"/>
</dbReference>
<proteinExistence type="predicted"/>
<dbReference type="AlphaFoldDB" id="A0A1G2LNE5"/>
<reference evidence="2 3" key="1">
    <citation type="journal article" date="2016" name="Nat. Commun.">
        <title>Thousands of microbial genomes shed light on interconnected biogeochemical processes in an aquifer system.</title>
        <authorList>
            <person name="Anantharaman K."/>
            <person name="Brown C.T."/>
            <person name="Hug L.A."/>
            <person name="Sharon I."/>
            <person name="Castelle C.J."/>
            <person name="Probst A.J."/>
            <person name="Thomas B.C."/>
            <person name="Singh A."/>
            <person name="Wilkins M.J."/>
            <person name="Karaoz U."/>
            <person name="Brodie E.L."/>
            <person name="Williams K.H."/>
            <person name="Hubbard S.S."/>
            <person name="Banfield J.F."/>
        </authorList>
    </citation>
    <scope>NUCLEOTIDE SEQUENCE [LARGE SCALE GENOMIC DNA]</scope>
</reference>
<protein>
    <recommendedName>
        <fullName evidence="1">Peptidoglycan binding-like domain-containing protein</fullName>
    </recommendedName>
</protein>
<dbReference type="Proteomes" id="UP000177171">
    <property type="component" value="Unassembled WGS sequence"/>
</dbReference>
<organism evidence="2 3">
    <name type="scientific">Candidatus Sungbacteria bacterium RIFCSPLOWO2_12_FULL_41_11</name>
    <dbReference type="NCBI Taxonomy" id="1802286"/>
    <lineage>
        <taxon>Bacteria</taxon>
        <taxon>Candidatus Sungiibacteriota</taxon>
    </lineage>
</organism>
<dbReference type="EMBL" id="MHQY01000034">
    <property type="protein sequence ID" value="OHA13125.1"/>
    <property type="molecule type" value="Genomic_DNA"/>
</dbReference>
<comment type="caution">
    <text evidence="2">The sequence shown here is derived from an EMBL/GenBank/DDBJ whole genome shotgun (WGS) entry which is preliminary data.</text>
</comment>
<accession>A0A1G2LNE5</accession>
<dbReference type="InterPro" id="IPR036365">
    <property type="entry name" value="PGBD-like_sf"/>
</dbReference>
<dbReference type="InterPro" id="IPR002477">
    <property type="entry name" value="Peptidoglycan-bd-like"/>
</dbReference>
<feature type="domain" description="Peptidoglycan binding-like" evidence="1">
    <location>
        <begin position="166"/>
        <end position="222"/>
    </location>
</feature>
<dbReference type="Gene3D" id="1.10.101.10">
    <property type="entry name" value="PGBD-like superfamily/PGBD"/>
    <property type="match status" value="2"/>
</dbReference>
<sequence length="332" mass="35588">MNKTIILFIIAVLTSISWVFAEELHIDNDGNFRIELAPVSSTNNNFLTISVWGTKWNVFMDEGSKVTGADELDLNYTNIKTGHLLNIEGKYNTQFKYIDVKTVMDMSVGTPKPKPVAAIGLSMLSPQPVSPPPAASPPASLPEKTASVVEAKTVTSITKYLKLYMSGPEVKFLQEYLAKNGFLSPDNATGYFGRVTRGAVQAFQKSKGLESLGAVGPQTRAIINGLPIPAAAIINPPVSSQAPAVTPLNTTAVVSEKKLTLFLKITYRGGEVKILQEFLVSQGLVTADNVTGVFGPATESAVKAFQKSRGIEETGMIGPETRAAINGLINSR</sequence>
<gene>
    <name evidence="2" type="ORF">A3G49_04670</name>
</gene>
<dbReference type="InterPro" id="IPR052905">
    <property type="entry name" value="LD-transpeptidase_YkuD-like"/>
</dbReference>